<evidence type="ECO:0000313" key="1">
    <source>
        <dbReference type="EMBL" id="PRY69090.1"/>
    </source>
</evidence>
<reference evidence="1 2" key="1">
    <citation type="submission" date="2018-03" db="EMBL/GenBank/DDBJ databases">
        <title>Genomic Encyclopedia of Type Strains, Phase III (KMG-III): the genomes of soil and plant-associated and newly described type strains.</title>
        <authorList>
            <person name="Whitman W."/>
        </authorList>
    </citation>
    <scope>NUCLEOTIDE SEQUENCE [LARGE SCALE GENOMIC DNA]</scope>
    <source>
        <strain evidence="1 2">CGMCC 1.12484</strain>
    </source>
</reference>
<protein>
    <submittedName>
        <fullName evidence="1">Uncharacterized protein</fullName>
    </submittedName>
</protein>
<dbReference type="EMBL" id="PVTL01000003">
    <property type="protein sequence ID" value="PRY69090.1"/>
    <property type="molecule type" value="Genomic_DNA"/>
</dbReference>
<keyword evidence="2" id="KW-1185">Reference proteome</keyword>
<name>A0A2T0VFV9_9MICO</name>
<proteinExistence type="predicted"/>
<accession>A0A2T0VFV9</accession>
<evidence type="ECO:0000313" key="2">
    <source>
        <dbReference type="Proteomes" id="UP000237983"/>
    </source>
</evidence>
<dbReference type="Proteomes" id="UP000237983">
    <property type="component" value="Unassembled WGS sequence"/>
</dbReference>
<organism evidence="1 2">
    <name type="scientific">Glaciihabitans tibetensis</name>
    <dbReference type="NCBI Taxonomy" id="1266600"/>
    <lineage>
        <taxon>Bacteria</taxon>
        <taxon>Bacillati</taxon>
        <taxon>Actinomycetota</taxon>
        <taxon>Actinomycetes</taxon>
        <taxon>Micrococcales</taxon>
        <taxon>Microbacteriaceae</taxon>
        <taxon>Glaciihabitans</taxon>
    </lineage>
</organism>
<dbReference type="AlphaFoldDB" id="A0A2T0VFV9"/>
<comment type="caution">
    <text evidence="1">The sequence shown here is derived from an EMBL/GenBank/DDBJ whole genome shotgun (WGS) entry which is preliminary data.</text>
</comment>
<sequence>MVDAFRNGWDIADLLTSYSDRELADFLIGGVLEGACLGVTAGSSGGIALAVSYPICAGFATIVGEAISIAIDG</sequence>
<gene>
    <name evidence="1" type="ORF">B0I08_103296</name>
</gene>